<dbReference type="SUPFAM" id="SSF56219">
    <property type="entry name" value="DNase I-like"/>
    <property type="match status" value="1"/>
</dbReference>
<protein>
    <submittedName>
        <fullName evidence="3">Uncharacterized protein LOC107270416</fullName>
    </submittedName>
</protein>
<accession>A0AAJ7C3E2</accession>
<reference evidence="3" key="1">
    <citation type="submission" date="2025-08" db="UniProtKB">
        <authorList>
            <consortium name="RefSeq"/>
        </authorList>
    </citation>
    <scope>IDENTIFICATION</scope>
</reference>
<feature type="domain" description="Endonuclease/exonuclease/phosphatase" evidence="1">
    <location>
        <begin position="83"/>
        <end position="199"/>
    </location>
</feature>
<dbReference type="CDD" id="cd09077">
    <property type="entry name" value="R1-I-EN"/>
    <property type="match status" value="1"/>
</dbReference>
<dbReference type="GeneID" id="107270416"/>
<dbReference type="InterPro" id="IPR005135">
    <property type="entry name" value="Endo/exonuclease/phosphatase"/>
</dbReference>
<dbReference type="Proteomes" id="UP000694920">
    <property type="component" value="Unplaced"/>
</dbReference>
<dbReference type="AlphaFoldDB" id="A0AAJ7C3E2"/>
<dbReference type="PANTHER" id="PTHR33273">
    <property type="entry name" value="DOMAIN-CONTAINING PROTEIN, PUTATIVE-RELATED"/>
    <property type="match status" value="1"/>
</dbReference>
<gene>
    <name evidence="3" type="primary">LOC107270416</name>
</gene>
<dbReference type="Pfam" id="PF14529">
    <property type="entry name" value="Exo_endo_phos_2"/>
    <property type="match status" value="1"/>
</dbReference>
<evidence type="ECO:0000259" key="1">
    <source>
        <dbReference type="Pfam" id="PF14529"/>
    </source>
</evidence>
<organism evidence="2 3">
    <name type="scientific">Cephus cinctus</name>
    <name type="common">Wheat stem sawfly</name>
    <dbReference type="NCBI Taxonomy" id="211228"/>
    <lineage>
        <taxon>Eukaryota</taxon>
        <taxon>Metazoa</taxon>
        <taxon>Ecdysozoa</taxon>
        <taxon>Arthropoda</taxon>
        <taxon>Hexapoda</taxon>
        <taxon>Insecta</taxon>
        <taxon>Pterygota</taxon>
        <taxon>Neoptera</taxon>
        <taxon>Endopterygota</taxon>
        <taxon>Hymenoptera</taxon>
        <taxon>Cephoidea</taxon>
        <taxon>Cephidae</taxon>
        <taxon>Cephus</taxon>
    </lineage>
</organism>
<keyword evidence="2" id="KW-1185">Reference proteome</keyword>
<dbReference type="PANTHER" id="PTHR33273:SF4">
    <property type="entry name" value="ENDONUCLEASE_EXONUCLEASE_PHOSPHATASE DOMAIN-CONTAINING PROTEIN"/>
    <property type="match status" value="1"/>
</dbReference>
<dbReference type="KEGG" id="ccin:107270416"/>
<evidence type="ECO:0000313" key="3">
    <source>
        <dbReference type="RefSeq" id="XP_015600908.1"/>
    </source>
</evidence>
<name>A0AAJ7C3E2_CEPCN</name>
<proteinExistence type="predicted"/>
<dbReference type="Gene3D" id="3.60.10.10">
    <property type="entry name" value="Endonuclease/exonuclease/phosphatase"/>
    <property type="match status" value="1"/>
</dbReference>
<sequence length="292" mass="32963">MVRFLQVNLGRGREAEDLLLQAAVEKGAGVLIVSEQYRIPDTGFWFQDTTGRAAINVRGQDPKIKEVGKPTANYVWLGIGGVRIYSCYFSPSETYEVFRKQLDALENNLREARGEVVVASDFNCKSPEWGSRRLDRRSEALSEMITRLDLVLNEGNALTFRRGSTSSVVDITLGTIVAAAKMKAWRVLEDFTLSDHQYIEFELGTEQTRRTRQEPLSKVGVKKAGWALRRLDKNKLNLFLETARKQGNPPRMGDTKELDALVSYATEIITAACDAAMPRCKNYTRGRQPVHW</sequence>
<evidence type="ECO:0000313" key="2">
    <source>
        <dbReference type="Proteomes" id="UP000694920"/>
    </source>
</evidence>
<dbReference type="GO" id="GO:0003824">
    <property type="term" value="F:catalytic activity"/>
    <property type="evidence" value="ECO:0007669"/>
    <property type="project" value="InterPro"/>
</dbReference>
<dbReference type="InterPro" id="IPR036691">
    <property type="entry name" value="Endo/exonu/phosph_ase_sf"/>
</dbReference>
<dbReference type="RefSeq" id="XP_015600908.1">
    <property type="nucleotide sequence ID" value="XM_015745422.1"/>
</dbReference>